<dbReference type="SUPFAM" id="SSF53067">
    <property type="entry name" value="Actin-like ATPase domain"/>
    <property type="match status" value="2"/>
</dbReference>
<protein>
    <recommendedName>
        <fullName evidence="4">Actin-like ATPase domain-containing protein</fullName>
    </recommendedName>
</protein>
<organism evidence="2 3">
    <name type="scientific">Cavenderia fasciculata</name>
    <name type="common">Slime mold</name>
    <name type="synonym">Dictyostelium fasciculatum</name>
    <dbReference type="NCBI Taxonomy" id="261658"/>
    <lineage>
        <taxon>Eukaryota</taxon>
        <taxon>Amoebozoa</taxon>
        <taxon>Evosea</taxon>
        <taxon>Eumycetozoa</taxon>
        <taxon>Dictyostelia</taxon>
        <taxon>Acytosteliales</taxon>
        <taxon>Cavenderiaceae</taxon>
        <taxon>Cavenderia</taxon>
    </lineage>
</organism>
<dbReference type="SMART" id="SM00268">
    <property type="entry name" value="ACTIN"/>
    <property type="match status" value="1"/>
</dbReference>
<dbReference type="AlphaFoldDB" id="F4Q5T8"/>
<keyword evidence="3" id="KW-1185">Reference proteome</keyword>
<dbReference type="PANTHER" id="PTHR11937">
    <property type="entry name" value="ACTIN"/>
    <property type="match status" value="1"/>
</dbReference>
<dbReference type="Gene3D" id="3.90.640.10">
    <property type="entry name" value="Actin, Chain A, domain 4"/>
    <property type="match status" value="1"/>
</dbReference>
<reference evidence="3" key="1">
    <citation type="journal article" date="2011" name="Genome Res.">
        <title>Phylogeny-wide analysis of social amoeba genomes highlights ancient origins for complex intercellular communication.</title>
        <authorList>
            <person name="Heidel A.J."/>
            <person name="Lawal H.M."/>
            <person name="Felder M."/>
            <person name="Schilde C."/>
            <person name="Helps N.R."/>
            <person name="Tunggal B."/>
            <person name="Rivero F."/>
            <person name="John U."/>
            <person name="Schleicher M."/>
            <person name="Eichinger L."/>
            <person name="Platzer M."/>
            <person name="Noegel A.A."/>
            <person name="Schaap P."/>
            <person name="Gloeckner G."/>
        </authorList>
    </citation>
    <scope>NUCLEOTIDE SEQUENCE [LARGE SCALE GENOMIC DNA]</scope>
    <source>
        <strain evidence="3">SH3</strain>
    </source>
</reference>
<dbReference type="OrthoDB" id="337660at2759"/>
<dbReference type="Pfam" id="PF00022">
    <property type="entry name" value="Actin"/>
    <property type="match status" value="1"/>
</dbReference>
<dbReference type="GeneID" id="14869604"/>
<dbReference type="Proteomes" id="UP000007797">
    <property type="component" value="Unassembled WGS sequence"/>
</dbReference>
<evidence type="ECO:0000313" key="2">
    <source>
        <dbReference type="EMBL" id="EGG17347.1"/>
    </source>
</evidence>
<dbReference type="InterPro" id="IPR032675">
    <property type="entry name" value="LRR_dom_sf"/>
</dbReference>
<proteinExistence type="inferred from homology"/>
<gene>
    <name evidence="2" type="ORF">DFA_08342</name>
</gene>
<dbReference type="PRINTS" id="PR00190">
    <property type="entry name" value="ACTIN"/>
</dbReference>
<evidence type="ECO:0008006" key="4">
    <source>
        <dbReference type="Google" id="ProtNLM"/>
    </source>
</evidence>
<dbReference type="STRING" id="1054147.F4Q5T8"/>
<evidence type="ECO:0000313" key="3">
    <source>
        <dbReference type="Proteomes" id="UP000007797"/>
    </source>
</evidence>
<dbReference type="Gene3D" id="3.30.420.40">
    <property type="match status" value="2"/>
</dbReference>
<dbReference type="EMBL" id="GL883021">
    <property type="protein sequence ID" value="EGG17347.1"/>
    <property type="molecule type" value="Genomic_DNA"/>
</dbReference>
<dbReference type="KEGG" id="dfa:DFA_08342"/>
<sequence>MERFWNDNYYDTLRFYENEAVMIVSECTGNTPSKRDQTARIFFDTIKVVKLTFVNQQVAALYATGRTTGLLVDVGDTAIHIVPIKNSEILTEAVTKLNYGGRDVTNYLVKLINQQQPNTINSNGEIDETRVAKETLCKVAPNAATAAAATGQSGSFTLGDGQDVNLNNKQIYVGELLFNPSLNNIADSSLPAGIVESIGSVAAADRATMYNNIVLAGGSSNFPGLVARLQTSIPALAPPSTVFNIIAPANREHLAYTGISQLSTLPQFVNQSVFITKDQFNQNGNTVENLLNGILGMLETLFINQSSTFGQVDLGSISHQLPSLKHLSIRGFGLNLSTLATLKSLVLDITTIDDQINLSSQCQSLKKLVIHYCYDPPSNIIIPPTVEKLKIYKSTWCPILSQVLFPPRLTHLSIIGDPIIEYIKLPETLIKLLYTVRSSRFKIPLGLKKLSLLDPDNLNVLVLETKSLQGGIITQQRKLDYNNNNNNNQQQCDPIYLDMISLEWKKRQNFSILETQSLTGGIISQFESYDDQEQDYYPIYLYFDQFTFEYFEEEEYDEI</sequence>
<dbReference type="InterPro" id="IPR043129">
    <property type="entry name" value="ATPase_NBD"/>
</dbReference>
<dbReference type="InterPro" id="IPR004000">
    <property type="entry name" value="Actin"/>
</dbReference>
<dbReference type="Gene3D" id="3.80.10.10">
    <property type="entry name" value="Ribonuclease Inhibitor"/>
    <property type="match status" value="1"/>
</dbReference>
<dbReference type="RefSeq" id="XP_004355831.1">
    <property type="nucleotide sequence ID" value="XM_004355778.1"/>
</dbReference>
<dbReference type="SUPFAM" id="SSF52047">
    <property type="entry name" value="RNI-like"/>
    <property type="match status" value="1"/>
</dbReference>
<evidence type="ECO:0000256" key="1">
    <source>
        <dbReference type="RuleBase" id="RU000487"/>
    </source>
</evidence>
<name>F4Q5T8_CACFS</name>
<comment type="similarity">
    <text evidence="1">Belongs to the actin family.</text>
</comment>
<accession>F4Q5T8</accession>